<evidence type="ECO:0000313" key="2">
    <source>
        <dbReference type="EMBL" id="OGN09697.1"/>
    </source>
</evidence>
<gene>
    <name evidence="2" type="ORF">A3C61_02770</name>
</gene>
<dbReference type="AlphaFoldDB" id="A0A1F8F975"/>
<accession>A0A1F8F975</accession>
<dbReference type="Gene3D" id="3.20.100.30">
    <property type="entry name" value="VTC, catalytic tunnel domain"/>
    <property type="match status" value="1"/>
</dbReference>
<reference evidence="2 3" key="1">
    <citation type="journal article" date="2016" name="Nat. Commun.">
        <title>Thousands of microbial genomes shed light on interconnected biogeochemical processes in an aquifer system.</title>
        <authorList>
            <person name="Anantharaman K."/>
            <person name="Brown C.T."/>
            <person name="Hug L.A."/>
            <person name="Sharon I."/>
            <person name="Castelle C.J."/>
            <person name="Probst A.J."/>
            <person name="Thomas B.C."/>
            <person name="Singh A."/>
            <person name="Wilkins M.J."/>
            <person name="Karaoz U."/>
            <person name="Brodie E.L."/>
            <person name="Williams K.H."/>
            <person name="Hubbard S.S."/>
            <person name="Banfield J.F."/>
        </authorList>
    </citation>
    <scope>NUCLEOTIDE SEQUENCE [LARGE SCALE GENOMIC DNA]</scope>
</reference>
<evidence type="ECO:0000313" key="3">
    <source>
        <dbReference type="Proteomes" id="UP000178908"/>
    </source>
</evidence>
<dbReference type="InterPro" id="IPR018966">
    <property type="entry name" value="VTC_domain"/>
</dbReference>
<organism evidence="2 3">
    <name type="scientific">Candidatus Yanofskybacteria bacterium RIFCSPHIGHO2_02_FULL_39_10</name>
    <dbReference type="NCBI Taxonomy" id="1802674"/>
    <lineage>
        <taxon>Bacteria</taxon>
        <taxon>Candidatus Yanofskyibacteriota</taxon>
    </lineage>
</organism>
<dbReference type="Proteomes" id="UP000178908">
    <property type="component" value="Unassembled WGS sequence"/>
</dbReference>
<evidence type="ECO:0000259" key="1">
    <source>
        <dbReference type="Pfam" id="PF09359"/>
    </source>
</evidence>
<feature type="domain" description="VTC" evidence="1">
    <location>
        <begin position="6"/>
        <end position="234"/>
    </location>
</feature>
<sequence>MTKKLRFEFKYELSLSRAYLIEKEIAKYGMKPDPNIGSANGEYFVTSLYYDSYGLSDYLDKAGGFIKRKKFRLRVYKPTIGESKTVWLEVKNKIQQENFKTRILLTQAEFMDFFKRGNVSLLERKLDQKDIGKKNEILWNAINYSIKPVVAIRYKRRAYLNESQNLRVTFDFNLEACRGDNFMYNSFMKPVNRGKVVMEVKYRYLLPFWLKRVITKYNLKADTYSKYEKSIDALRWFNPVLR</sequence>
<dbReference type="CDD" id="cd07750">
    <property type="entry name" value="PolyPPase_VTC_like"/>
    <property type="match status" value="1"/>
</dbReference>
<name>A0A1F8F975_9BACT</name>
<comment type="caution">
    <text evidence="2">The sequence shown here is derived from an EMBL/GenBank/DDBJ whole genome shotgun (WGS) entry which is preliminary data.</text>
</comment>
<dbReference type="EMBL" id="MGJO01000015">
    <property type="protein sequence ID" value="OGN09697.1"/>
    <property type="molecule type" value="Genomic_DNA"/>
</dbReference>
<proteinExistence type="predicted"/>
<dbReference type="Pfam" id="PF09359">
    <property type="entry name" value="VTC"/>
    <property type="match status" value="1"/>
</dbReference>
<dbReference type="GO" id="GO:0006799">
    <property type="term" value="P:polyphosphate biosynthetic process"/>
    <property type="evidence" value="ECO:0007669"/>
    <property type="project" value="UniProtKB-ARBA"/>
</dbReference>
<protein>
    <recommendedName>
        <fullName evidence="1">VTC domain-containing protein</fullName>
    </recommendedName>
</protein>
<dbReference type="InterPro" id="IPR042267">
    <property type="entry name" value="VTC_sf"/>
</dbReference>